<dbReference type="AlphaFoldDB" id="A0A1G2KHI8"/>
<dbReference type="PROSITE" id="PS50110">
    <property type="entry name" value="RESPONSE_REGULATORY"/>
    <property type="match status" value="1"/>
</dbReference>
<comment type="caution">
    <text evidence="2">Lacks conserved residue(s) required for the propagation of feature annotation.</text>
</comment>
<reference evidence="4 5" key="1">
    <citation type="journal article" date="2016" name="Nat. Commun.">
        <title>Thousands of microbial genomes shed light on interconnected biogeochemical processes in an aquifer system.</title>
        <authorList>
            <person name="Anantharaman K."/>
            <person name="Brown C.T."/>
            <person name="Hug L.A."/>
            <person name="Sharon I."/>
            <person name="Castelle C.J."/>
            <person name="Probst A.J."/>
            <person name="Thomas B.C."/>
            <person name="Singh A."/>
            <person name="Wilkins M.J."/>
            <person name="Karaoz U."/>
            <person name="Brodie E.L."/>
            <person name="Williams K.H."/>
            <person name="Hubbard S.S."/>
            <person name="Banfield J.F."/>
        </authorList>
    </citation>
    <scope>NUCLEOTIDE SEQUENCE [LARGE SCALE GENOMIC DNA]</scope>
</reference>
<dbReference type="InterPro" id="IPR050595">
    <property type="entry name" value="Bact_response_regulator"/>
</dbReference>
<evidence type="ECO:0000259" key="3">
    <source>
        <dbReference type="PROSITE" id="PS50110"/>
    </source>
</evidence>
<dbReference type="SMART" id="SM00448">
    <property type="entry name" value="REC"/>
    <property type="match status" value="1"/>
</dbReference>
<name>A0A1G2KHI8_9BACT</name>
<dbReference type="GO" id="GO:0000160">
    <property type="term" value="P:phosphorelay signal transduction system"/>
    <property type="evidence" value="ECO:0007669"/>
    <property type="project" value="InterPro"/>
</dbReference>
<proteinExistence type="predicted"/>
<dbReference type="EMBL" id="MHQI01000053">
    <property type="protein sequence ID" value="OGZ98912.1"/>
    <property type="molecule type" value="Genomic_DNA"/>
</dbReference>
<sequence>MPDQKPKVIIIDDDNEKRCVYAEKFVAEGFLVEEAINGKEGLEKIIQSPPDLIFTGIQMPEMDGFTMVEQIKKDSALGRIPIMINSHLGRKEDQEHSRSLGCNEFIYYGMVPFNEVVERAKKLVWKVV</sequence>
<comment type="caution">
    <text evidence="4">The sequence shown here is derived from an EMBL/GenBank/DDBJ whole genome shotgun (WGS) entry which is preliminary data.</text>
</comment>
<evidence type="ECO:0000313" key="5">
    <source>
        <dbReference type="Proteomes" id="UP000179023"/>
    </source>
</evidence>
<dbReference type="STRING" id="1802270.A3C07_01665"/>
<dbReference type="Proteomes" id="UP000179023">
    <property type="component" value="Unassembled WGS sequence"/>
</dbReference>
<evidence type="ECO:0000256" key="2">
    <source>
        <dbReference type="PROSITE-ProRule" id="PRU00169"/>
    </source>
</evidence>
<dbReference type="SUPFAM" id="SSF52172">
    <property type="entry name" value="CheY-like"/>
    <property type="match status" value="1"/>
</dbReference>
<dbReference type="InterPro" id="IPR011006">
    <property type="entry name" value="CheY-like_superfamily"/>
</dbReference>
<organism evidence="4 5">
    <name type="scientific">Candidatus Sungbacteria bacterium RIFCSPHIGHO2_02_FULL_47_11</name>
    <dbReference type="NCBI Taxonomy" id="1802270"/>
    <lineage>
        <taxon>Bacteria</taxon>
        <taxon>Candidatus Sungiibacteriota</taxon>
    </lineage>
</organism>
<keyword evidence="1" id="KW-0597">Phosphoprotein</keyword>
<dbReference type="Pfam" id="PF00072">
    <property type="entry name" value="Response_reg"/>
    <property type="match status" value="1"/>
</dbReference>
<feature type="domain" description="Response regulatory" evidence="3">
    <location>
        <begin position="7"/>
        <end position="123"/>
    </location>
</feature>
<accession>A0A1G2KHI8</accession>
<dbReference type="InterPro" id="IPR001789">
    <property type="entry name" value="Sig_transdc_resp-reg_receiver"/>
</dbReference>
<evidence type="ECO:0000313" key="4">
    <source>
        <dbReference type="EMBL" id="OGZ98912.1"/>
    </source>
</evidence>
<evidence type="ECO:0000256" key="1">
    <source>
        <dbReference type="ARBA" id="ARBA00022553"/>
    </source>
</evidence>
<protein>
    <recommendedName>
        <fullName evidence="3">Response regulatory domain-containing protein</fullName>
    </recommendedName>
</protein>
<dbReference type="PANTHER" id="PTHR44591">
    <property type="entry name" value="STRESS RESPONSE REGULATOR PROTEIN 1"/>
    <property type="match status" value="1"/>
</dbReference>
<dbReference type="PANTHER" id="PTHR44591:SF3">
    <property type="entry name" value="RESPONSE REGULATORY DOMAIN-CONTAINING PROTEIN"/>
    <property type="match status" value="1"/>
</dbReference>
<dbReference type="Gene3D" id="3.40.50.2300">
    <property type="match status" value="1"/>
</dbReference>
<gene>
    <name evidence="4" type="ORF">A3C07_01665</name>
</gene>